<feature type="compositionally biased region" description="Basic and acidic residues" evidence="1">
    <location>
        <begin position="56"/>
        <end position="67"/>
    </location>
</feature>
<sequence length="76" mass="8134">MPWSSVDTTDAVYDSKSRQGAASPRPSASGSGHHGSSKSSGKTKHKSGRKKKSKKMGAEKKQRKEEDLLGIGSQFD</sequence>
<dbReference type="RefSeq" id="XP_066668446.1">
    <property type="nucleotide sequence ID" value="XM_066813104.1"/>
</dbReference>
<accession>A0ABR1WBS2</accession>
<reference evidence="2 3" key="1">
    <citation type="submission" date="2023-01" db="EMBL/GenBank/DDBJ databases">
        <title>Analysis of 21 Apiospora genomes using comparative genomics revels a genus with tremendous synthesis potential of carbohydrate active enzymes and secondary metabolites.</title>
        <authorList>
            <person name="Sorensen T."/>
        </authorList>
    </citation>
    <scope>NUCLEOTIDE SEQUENCE [LARGE SCALE GENOMIC DNA]</scope>
    <source>
        <strain evidence="2 3">CBS 114990</strain>
    </source>
</reference>
<feature type="compositionally biased region" description="Low complexity" evidence="1">
    <location>
        <begin position="18"/>
        <end position="31"/>
    </location>
</feature>
<keyword evidence="3" id="KW-1185">Reference proteome</keyword>
<proteinExistence type="predicted"/>
<evidence type="ECO:0000313" key="2">
    <source>
        <dbReference type="EMBL" id="KAK8080971.1"/>
    </source>
</evidence>
<evidence type="ECO:0000256" key="1">
    <source>
        <dbReference type="SAM" id="MobiDB-lite"/>
    </source>
</evidence>
<comment type="caution">
    <text evidence="2">The sequence shown here is derived from an EMBL/GenBank/DDBJ whole genome shotgun (WGS) entry which is preliminary data.</text>
</comment>
<evidence type="ECO:0000313" key="3">
    <source>
        <dbReference type="Proteomes" id="UP001433268"/>
    </source>
</evidence>
<gene>
    <name evidence="2" type="ORF">PG997_008789</name>
</gene>
<name>A0ABR1WBS2_9PEZI</name>
<dbReference type="Proteomes" id="UP001433268">
    <property type="component" value="Unassembled WGS sequence"/>
</dbReference>
<organism evidence="2 3">
    <name type="scientific">Apiospora hydei</name>
    <dbReference type="NCBI Taxonomy" id="1337664"/>
    <lineage>
        <taxon>Eukaryota</taxon>
        <taxon>Fungi</taxon>
        <taxon>Dikarya</taxon>
        <taxon>Ascomycota</taxon>
        <taxon>Pezizomycotina</taxon>
        <taxon>Sordariomycetes</taxon>
        <taxon>Xylariomycetidae</taxon>
        <taxon>Amphisphaeriales</taxon>
        <taxon>Apiosporaceae</taxon>
        <taxon>Apiospora</taxon>
    </lineage>
</organism>
<dbReference type="EMBL" id="JAQQWN010000006">
    <property type="protein sequence ID" value="KAK8080971.1"/>
    <property type="molecule type" value="Genomic_DNA"/>
</dbReference>
<protein>
    <submittedName>
        <fullName evidence="2">Uncharacterized protein</fullName>
    </submittedName>
</protein>
<dbReference type="GeneID" id="92046164"/>
<feature type="compositionally biased region" description="Basic residues" evidence="1">
    <location>
        <begin position="41"/>
        <end position="55"/>
    </location>
</feature>
<feature type="region of interest" description="Disordered" evidence="1">
    <location>
        <begin position="1"/>
        <end position="76"/>
    </location>
</feature>